<reference evidence="1" key="1">
    <citation type="journal article" date="2012" name="Mol. Plant Microbe Interact.">
        <title>A highly conserved effector in Fusarium oxysporum is required for full virulence on Arabidopsis.</title>
        <authorList>
            <person name="Thatcher L.F."/>
            <person name="Gardiner D.M."/>
            <person name="Kazan K."/>
            <person name="Manners J."/>
        </authorList>
    </citation>
    <scope>NUCLEOTIDE SEQUENCE [LARGE SCALE GENOMIC DNA]</scope>
    <source>
        <strain evidence="1">Fo5176</strain>
    </source>
</reference>
<gene>
    <name evidence="1" type="ORF">FOXB_15441</name>
</gene>
<organism evidence="1">
    <name type="scientific">Fusarium oxysporum (strain Fo5176)</name>
    <name type="common">Fusarium vascular wilt</name>
    <dbReference type="NCBI Taxonomy" id="660025"/>
    <lineage>
        <taxon>Eukaryota</taxon>
        <taxon>Fungi</taxon>
        <taxon>Dikarya</taxon>
        <taxon>Ascomycota</taxon>
        <taxon>Pezizomycotina</taxon>
        <taxon>Sordariomycetes</taxon>
        <taxon>Hypocreomycetidae</taxon>
        <taxon>Hypocreales</taxon>
        <taxon>Nectriaceae</taxon>
        <taxon>Fusarium</taxon>
        <taxon>Fusarium oxysporum species complex</taxon>
    </lineage>
</organism>
<proteinExistence type="predicted"/>
<protein>
    <submittedName>
        <fullName evidence="1">Uncharacterized protein</fullName>
    </submittedName>
</protein>
<dbReference type="AlphaFoldDB" id="F9G9V9"/>
<name>F9G9V9_FUSOF</name>
<accession>F9G9V9</accession>
<comment type="caution">
    <text evidence="1">The sequence shown here is derived from an EMBL/GenBank/DDBJ whole genome shotgun (WGS) entry which is preliminary data.</text>
</comment>
<evidence type="ECO:0000313" key="1">
    <source>
        <dbReference type="EMBL" id="EGU74051.1"/>
    </source>
</evidence>
<dbReference type="EMBL" id="AFQF01003864">
    <property type="protein sequence ID" value="EGU74051.1"/>
    <property type="molecule type" value="Genomic_DNA"/>
</dbReference>
<sequence>MVGIPVLFERPVQDPLHAARGRLKRAMMAVATSIRSLRAITENSLWVQLTRMNGNLSWDGKVQSNYAIHRKSFG</sequence>